<dbReference type="Proteomes" id="UP001596055">
    <property type="component" value="Unassembled WGS sequence"/>
</dbReference>
<gene>
    <name evidence="1" type="ORF">ACFPQA_10635</name>
</gene>
<name>A0ABW0RMX7_9GAMM</name>
<evidence type="ECO:0000313" key="1">
    <source>
        <dbReference type="EMBL" id="MFC5545514.1"/>
    </source>
</evidence>
<keyword evidence="2" id="KW-1185">Reference proteome</keyword>
<sequence length="115" mass="12878">MNYNNRIFRGRTNSENGEVGGQTRFHYRQSEDRVWATYSGGEVASGHLQGKVHADGSLEFVYHHENVDGELMAGRCVSTPGRDSAGTLVLKENWQWFTGDRTSGHSEVEEITDDS</sequence>
<reference evidence="2" key="1">
    <citation type="journal article" date="2019" name="Int. J. Syst. Evol. Microbiol.">
        <title>The Global Catalogue of Microorganisms (GCM) 10K type strain sequencing project: providing services to taxonomists for standard genome sequencing and annotation.</title>
        <authorList>
            <consortium name="The Broad Institute Genomics Platform"/>
            <consortium name="The Broad Institute Genome Sequencing Center for Infectious Disease"/>
            <person name="Wu L."/>
            <person name="Ma J."/>
        </authorList>
    </citation>
    <scope>NUCLEOTIDE SEQUENCE [LARGE SCALE GENOMIC DNA]</scope>
    <source>
        <strain evidence="2">CGMCC 4.1799</strain>
    </source>
</reference>
<dbReference type="Pfam" id="PF26421">
    <property type="entry name" value="Avidin_like"/>
    <property type="match status" value="1"/>
</dbReference>
<dbReference type="InterPro" id="IPR058595">
    <property type="entry name" value="Avidin-like"/>
</dbReference>
<dbReference type="RefSeq" id="WP_248156437.1">
    <property type="nucleotide sequence ID" value="NZ_JAKZAJ010000002.1"/>
</dbReference>
<organism evidence="1 2">
    <name type="scientific">Marinobacter koreensis</name>
    <dbReference type="NCBI Taxonomy" id="335974"/>
    <lineage>
        <taxon>Bacteria</taxon>
        <taxon>Pseudomonadati</taxon>
        <taxon>Pseudomonadota</taxon>
        <taxon>Gammaproteobacteria</taxon>
        <taxon>Pseudomonadales</taxon>
        <taxon>Marinobacteraceae</taxon>
        <taxon>Marinobacter</taxon>
    </lineage>
</organism>
<comment type="caution">
    <text evidence="1">The sequence shown here is derived from an EMBL/GenBank/DDBJ whole genome shotgun (WGS) entry which is preliminary data.</text>
</comment>
<dbReference type="EMBL" id="JBHSNL010000001">
    <property type="protein sequence ID" value="MFC5545514.1"/>
    <property type="molecule type" value="Genomic_DNA"/>
</dbReference>
<evidence type="ECO:0000313" key="2">
    <source>
        <dbReference type="Proteomes" id="UP001596055"/>
    </source>
</evidence>
<protein>
    <submittedName>
        <fullName evidence="1">N-acetylglutamate synthase</fullName>
    </submittedName>
</protein>
<proteinExistence type="predicted"/>
<accession>A0ABW0RMX7</accession>